<sequence length="163" mass="18492">MVISCKRFSFRHLHNFHTTTPKVQVSPPILDGCTRFENNHCSKFEEKNSLWVVPGNTRLQISAARTIKCLIIILFSAYMLRLMLLLTLDKLISNQHLPRQHDQYTSSLHEDKQHAAAREKLSTQGTKASCNGITALSLQPSSMQPRGRLRLAAANEEKKDLDP</sequence>
<keyword evidence="2 3" id="KW-0812">Transmembrane</keyword>
<dbReference type="AlphaFoldDB" id="A0A5A7QLY1"/>
<feature type="compositionally biased region" description="Basic and acidic residues" evidence="1">
    <location>
        <begin position="108"/>
        <end position="121"/>
    </location>
</feature>
<proteinExistence type="predicted"/>
<feature type="transmembrane region" description="Helical" evidence="2">
    <location>
        <begin position="67"/>
        <end position="88"/>
    </location>
</feature>
<name>A0A5A7QLY1_STRAF</name>
<evidence type="ECO:0000256" key="2">
    <source>
        <dbReference type="SAM" id="Phobius"/>
    </source>
</evidence>
<dbReference type="EMBL" id="BKCP01007515">
    <property type="protein sequence ID" value="GER46335.1"/>
    <property type="molecule type" value="Genomic_DNA"/>
</dbReference>
<protein>
    <submittedName>
        <fullName evidence="3">Transmembrane protein 9</fullName>
    </submittedName>
</protein>
<gene>
    <name evidence="3" type="ORF">STAS_23362</name>
</gene>
<evidence type="ECO:0000313" key="4">
    <source>
        <dbReference type="Proteomes" id="UP000325081"/>
    </source>
</evidence>
<evidence type="ECO:0000313" key="3">
    <source>
        <dbReference type="EMBL" id="GER46335.1"/>
    </source>
</evidence>
<accession>A0A5A7QLY1</accession>
<keyword evidence="2" id="KW-0472">Membrane</keyword>
<organism evidence="3 4">
    <name type="scientific">Striga asiatica</name>
    <name type="common">Asiatic witchweed</name>
    <name type="synonym">Buchnera asiatica</name>
    <dbReference type="NCBI Taxonomy" id="4170"/>
    <lineage>
        <taxon>Eukaryota</taxon>
        <taxon>Viridiplantae</taxon>
        <taxon>Streptophyta</taxon>
        <taxon>Embryophyta</taxon>
        <taxon>Tracheophyta</taxon>
        <taxon>Spermatophyta</taxon>
        <taxon>Magnoliopsida</taxon>
        <taxon>eudicotyledons</taxon>
        <taxon>Gunneridae</taxon>
        <taxon>Pentapetalae</taxon>
        <taxon>asterids</taxon>
        <taxon>lamiids</taxon>
        <taxon>Lamiales</taxon>
        <taxon>Orobanchaceae</taxon>
        <taxon>Buchnereae</taxon>
        <taxon>Striga</taxon>
    </lineage>
</organism>
<dbReference type="Proteomes" id="UP000325081">
    <property type="component" value="Unassembled WGS sequence"/>
</dbReference>
<comment type="caution">
    <text evidence="3">The sequence shown here is derived from an EMBL/GenBank/DDBJ whole genome shotgun (WGS) entry which is preliminary data.</text>
</comment>
<evidence type="ECO:0000256" key="1">
    <source>
        <dbReference type="SAM" id="MobiDB-lite"/>
    </source>
</evidence>
<reference evidence="4" key="1">
    <citation type="journal article" date="2019" name="Curr. Biol.">
        <title>Genome Sequence of Striga asiatica Provides Insight into the Evolution of Plant Parasitism.</title>
        <authorList>
            <person name="Yoshida S."/>
            <person name="Kim S."/>
            <person name="Wafula E.K."/>
            <person name="Tanskanen J."/>
            <person name="Kim Y.M."/>
            <person name="Honaas L."/>
            <person name="Yang Z."/>
            <person name="Spallek T."/>
            <person name="Conn C.E."/>
            <person name="Ichihashi Y."/>
            <person name="Cheong K."/>
            <person name="Cui S."/>
            <person name="Der J.P."/>
            <person name="Gundlach H."/>
            <person name="Jiao Y."/>
            <person name="Hori C."/>
            <person name="Ishida J.K."/>
            <person name="Kasahara H."/>
            <person name="Kiba T."/>
            <person name="Kim M.S."/>
            <person name="Koo N."/>
            <person name="Laohavisit A."/>
            <person name="Lee Y.H."/>
            <person name="Lumba S."/>
            <person name="McCourt P."/>
            <person name="Mortimer J.C."/>
            <person name="Mutuku J.M."/>
            <person name="Nomura T."/>
            <person name="Sasaki-Sekimoto Y."/>
            <person name="Seto Y."/>
            <person name="Wang Y."/>
            <person name="Wakatake T."/>
            <person name="Sakakibara H."/>
            <person name="Demura T."/>
            <person name="Yamaguchi S."/>
            <person name="Yoneyama K."/>
            <person name="Manabe R.I."/>
            <person name="Nelson D.C."/>
            <person name="Schulman A.H."/>
            <person name="Timko M.P."/>
            <person name="dePamphilis C.W."/>
            <person name="Choi D."/>
            <person name="Shirasu K."/>
        </authorList>
    </citation>
    <scope>NUCLEOTIDE SEQUENCE [LARGE SCALE GENOMIC DNA]</scope>
    <source>
        <strain evidence="4">cv. UVA1</strain>
    </source>
</reference>
<feature type="region of interest" description="Disordered" evidence="1">
    <location>
        <begin position="138"/>
        <end position="163"/>
    </location>
</feature>
<keyword evidence="2" id="KW-1133">Transmembrane helix</keyword>
<feature type="region of interest" description="Disordered" evidence="1">
    <location>
        <begin position="103"/>
        <end position="126"/>
    </location>
</feature>
<keyword evidence="4" id="KW-1185">Reference proteome</keyword>